<dbReference type="InParanoid" id="A0A6P7JCS8"/>
<feature type="compositionally biased region" description="Basic residues" evidence="5">
    <location>
        <begin position="321"/>
        <end position="333"/>
    </location>
</feature>
<dbReference type="InterPro" id="IPR007019">
    <property type="entry name" value="SURF6"/>
</dbReference>
<keyword evidence="7" id="KW-1185">Reference proteome</keyword>
<evidence type="ECO:0000256" key="4">
    <source>
        <dbReference type="SAM" id="Coils"/>
    </source>
</evidence>
<evidence type="ECO:0000259" key="6">
    <source>
        <dbReference type="Pfam" id="PF04935"/>
    </source>
</evidence>
<dbReference type="GO" id="GO:0003677">
    <property type="term" value="F:DNA binding"/>
    <property type="evidence" value="ECO:0007669"/>
    <property type="project" value="TreeGrafter"/>
</dbReference>
<organism evidence="7 8">
    <name type="scientific">Parambassis ranga</name>
    <name type="common">Indian glassy fish</name>
    <dbReference type="NCBI Taxonomy" id="210632"/>
    <lineage>
        <taxon>Eukaryota</taxon>
        <taxon>Metazoa</taxon>
        <taxon>Chordata</taxon>
        <taxon>Craniata</taxon>
        <taxon>Vertebrata</taxon>
        <taxon>Euteleostomi</taxon>
        <taxon>Actinopterygii</taxon>
        <taxon>Neopterygii</taxon>
        <taxon>Teleostei</taxon>
        <taxon>Neoteleostei</taxon>
        <taxon>Acanthomorphata</taxon>
        <taxon>Ovalentaria</taxon>
        <taxon>Ambassidae</taxon>
        <taxon>Parambassis</taxon>
    </lineage>
</organism>
<feature type="compositionally biased region" description="Basic and acidic residues" evidence="5">
    <location>
        <begin position="349"/>
        <end position="359"/>
    </location>
</feature>
<dbReference type="InterPro" id="IPR029190">
    <property type="entry name" value="Rrp14/SURF6_C"/>
</dbReference>
<dbReference type="RefSeq" id="XP_028274500.1">
    <property type="nucleotide sequence ID" value="XM_028418699.1"/>
</dbReference>
<dbReference type="AlphaFoldDB" id="A0A6P7JCS8"/>
<sequence>MVDMDLAAKDSYIQKLASKVFSHREQEPKKRPFVHFKGKSDDDAPKKKKRCKKKHNKNEGSDGKSPKLQQKPSPSLAPQKSPTTAQLNGSKPQSLNGAATQKPKDSSFSTVDVLRKRLHEKIEESRGQGAPKDAFSEEVQAKRAKRKMERERKKKKRKEFRMKKLAEKNGQEQPPEIKQEEQPPPVPSKRNETAIVFNKVEMVEEEYYVEKKHNKKNKKQSIKGNVTPLTGKNFKQLLGRVEARKAKLEELREKGDEAKANEMEKKIKWTNMLYKAEGIKIRDDEDMLRASLKRKEKMKTQRKKRWEARSEHVIEKMQHRQDKRRQNLRKRRMQKIENKKGKARKKGRVLPEDLKKASV</sequence>
<dbReference type="GO" id="GO:0003723">
    <property type="term" value="F:RNA binding"/>
    <property type="evidence" value="ECO:0007669"/>
    <property type="project" value="TreeGrafter"/>
</dbReference>
<feature type="region of interest" description="Disordered" evidence="5">
    <location>
        <begin position="20"/>
        <end position="192"/>
    </location>
</feature>
<evidence type="ECO:0000313" key="8">
    <source>
        <dbReference type="RefSeq" id="XP_028274500.1"/>
    </source>
</evidence>
<accession>A0A6P7JCS8</accession>
<dbReference type="Proteomes" id="UP000515145">
    <property type="component" value="Chromosome 12"/>
</dbReference>
<keyword evidence="4" id="KW-0175">Coiled coil</keyword>
<comment type="similarity">
    <text evidence="2">Belongs to the SURF6 family.</text>
</comment>
<dbReference type="PANTHER" id="PTHR14369:SF0">
    <property type="entry name" value="SURFEIT LOCUS PROTEIN 6"/>
    <property type="match status" value="1"/>
</dbReference>
<keyword evidence="3" id="KW-0539">Nucleus</keyword>
<evidence type="ECO:0000256" key="2">
    <source>
        <dbReference type="ARBA" id="ARBA00005904"/>
    </source>
</evidence>
<feature type="domain" description="Ribosomal RNA-processing protein 14/surfeit locus protein 6 C-terminal" evidence="6">
    <location>
        <begin position="137"/>
        <end position="341"/>
    </location>
</feature>
<dbReference type="GeneID" id="114444237"/>
<feature type="compositionally biased region" description="Polar residues" evidence="5">
    <location>
        <begin position="67"/>
        <end position="99"/>
    </location>
</feature>
<dbReference type="GO" id="GO:0042273">
    <property type="term" value="P:ribosomal large subunit biogenesis"/>
    <property type="evidence" value="ECO:0007669"/>
    <property type="project" value="TreeGrafter"/>
</dbReference>
<proteinExistence type="inferred from homology"/>
<evidence type="ECO:0000313" key="7">
    <source>
        <dbReference type="Proteomes" id="UP000515145"/>
    </source>
</evidence>
<comment type="subcellular location">
    <subcellularLocation>
        <location evidence="1">Nucleus</location>
    </subcellularLocation>
</comment>
<feature type="compositionally biased region" description="Basic residues" evidence="5">
    <location>
        <begin position="142"/>
        <end position="161"/>
    </location>
</feature>
<feature type="compositionally biased region" description="Basic and acidic residues" evidence="5">
    <location>
        <begin position="307"/>
        <end position="320"/>
    </location>
</feature>
<feature type="coiled-coil region" evidence="4">
    <location>
        <begin position="234"/>
        <end position="268"/>
    </location>
</feature>
<evidence type="ECO:0000256" key="3">
    <source>
        <dbReference type="ARBA" id="ARBA00023242"/>
    </source>
</evidence>
<feature type="compositionally biased region" description="Basic residues" evidence="5">
    <location>
        <begin position="293"/>
        <end position="306"/>
    </location>
</feature>
<evidence type="ECO:0000256" key="5">
    <source>
        <dbReference type="SAM" id="MobiDB-lite"/>
    </source>
</evidence>
<name>A0A6P7JCS8_9TELE</name>
<feature type="region of interest" description="Disordered" evidence="5">
    <location>
        <begin position="211"/>
        <end position="230"/>
    </location>
</feature>
<gene>
    <name evidence="8" type="primary">surf6</name>
</gene>
<feature type="compositionally biased region" description="Basic and acidic residues" evidence="5">
    <location>
        <begin position="162"/>
        <end position="181"/>
    </location>
</feature>
<protein>
    <submittedName>
        <fullName evidence="8">Surfeit locus protein 6</fullName>
    </submittedName>
</protein>
<feature type="compositionally biased region" description="Basic residues" evidence="5">
    <location>
        <begin position="46"/>
        <end position="56"/>
    </location>
</feature>
<feature type="region of interest" description="Disordered" evidence="5">
    <location>
        <begin position="293"/>
        <end position="359"/>
    </location>
</feature>
<dbReference type="GO" id="GO:0042274">
    <property type="term" value="P:ribosomal small subunit biogenesis"/>
    <property type="evidence" value="ECO:0007669"/>
    <property type="project" value="TreeGrafter"/>
</dbReference>
<dbReference type="GO" id="GO:0005730">
    <property type="term" value="C:nucleolus"/>
    <property type="evidence" value="ECO:0007669"/>
    <property type="project" value="TreeGrafter"/>
</dbReference>
<reference evidence="8" key="1">
    <citation type="submission" date="2025-08" db="UniProtKB">
        <authorList>
            <consortium name="RefSeq"/>
        </authorList>
    </citation>
    <scope>IDENTIFICATION</scope>
</reference>
<dbReference type="OrthoDB" id="444809at2759"/>
<dbReference type="CTD" id="6838"/>
<feature type="compositionally biased region" description="Basic residues" evidence="5">
    <location>
        <begin position="212"/>
        <end position="221"/>
    </location>
</feature>
<dbReference type="Pfam" id="PF04935">
    <property type="entry name" value="SURF6"/>
    <property type="match status" value="1"/>
</dbReference>
<evidence type="ECO:0000256" key="1">
    <source>
        <dbReference type="ARBA" id="ARBA00004123"/>
    </source>
</evidence>
<dbReference type="PANTHER" id="PTHR14369">
    <property type="entry name" value="SURFEIT LOCUS PROTEIN 6"/>
    <property type="match status" value="1"/>
</dbReference>